<dbReference type="AlphaFoldDB" id="F8ETI8"/>
<keyword evidence="1" id="KW-1133">Transmembrane helix</keyword>
<feature type="transmembrane region" description="Helical" evidence="1">
    <location>
        <begin position="18"/>
        <end position="40"/>
    </location>
</feature>
<proteinExistence type="predicted"/>
<evidence type="ECO:0000256" key="1">
    <source>
        <dbReference type="SAM" id="Phobius"/>
    </source>
</evidence>
<dbReference type="HOGENOM" id="CLU_2589006_0_0_5"/>
<sequence length="80" mass="9410">MPELQNQIPQSSKKFGRIAWLLVAWLITLPIDLLAFYDVMTPKVSPLYRRYYIDHSISAQDYQNRSKAPPIHHPIDWSTQ</sequence>
<dbReference type="RefSeq" id="WP_013934408.1">
    <property type="nucleotide sequence ID" value="NC_015709.1"/>
</dbReference>
<keyword evidence="1" id="KW-0472">Membrane</keyword>
<dbReference type="KEGG" id="zmp:Zymop_1117"/>
<gene>
    <name evidence="2" type="ordered locus">Zymop_1117</name>
</gene>
<dbReference type="Proteomes" id="UP000000491">
    <property type="component" value="Chromosome"/>
</dbReference>
<name>F8ETI8_ZYMMT</name>
<organism evidence="2 3">
    <name type="scientific">Zymomonas mobilis subsp. pomaceae (strain ATCC 29192 / DSM 22645 / JCM 10191 / CCUG 17912 / NBRC 13757 / NCIMB 11200 / NRRL B-4491 / Barker I)</name>
    <dbReference type="NCBI Taxonomy" id="579138"/>
    <lineage>
        <taxon>Bacteria</taxon>
        <taxon>Pseudomonadati</taxon>
        <taxon>Pseudomonadota</taxon>
        <taxon>Alphaproteobacteria</taxon>
        <taxon>Sphingomonadales</taxon>
        <taxon>Zymomonadaceae</taxon>
        <taxon>Zymomonas</taxon>
    </lineage>
</organism>
<protein>
    <submittedName>
        <fullName evidence="2">Uncharacterized protein</fullName>
    </submittedName>
</protein>
<dbReference type="STRING" id="579138.Zymop_1117"/>
<reference evidence="2 3" key="1">
    <citation type="journal article" date="2011" name="J. Bacteriol.">
        <title>Genome sequence of the ethanol-producing Zymomonas mobilis subsp. pomaceae lectotype strain ATCC 29192.</title>
        <authorList>
            <person name="Kouvelis V.N."/>
            <person name="Davenport K.W."/>
            <person name="Brettin T.S."/>
            <person name="Bruce D."/>
            <person name="Detter C."/>
            <person name="Han C.S."/>
            <person name="Nolan M."/>
            <person name="Tapia R."/>
            <person name="Damoulaki A."/>
            <person name="Kyrpides N.C."/>
            <person name="Typas M.A."/>
            <person name="Pappas K.M."/>
        </authorList>
    </citation>
    <scope>NUCLEOTIDE SEQUENCE [LARGE SCALE GENOMIC DNA]</scope>
    <source>
        <strain evidence="3">ATCC 29192 / DSM 22645 / JCM 10191 / CCUG 17912 / NBRC 13757 / NCIMB 11200 / NRRL B-4491 / Barker I</strain>
    </source>
</reference>
<dbReference type="EMBL" id="CP002865">
    <property type="protein sequence ID" value="AEI38013.1"/>
    <property type="molecule type" value="Genomic_DNA"/>
</dbReference>
<accession>F8ETI8</accession>
<keyword evidence="1" id="KW-0812">Transmembrane</keyword>
<evidence type="ECO:0000313" key="3">
    <source>
        <dbReference type="Proteomes" id="UP000000491"/>
    </source>
</evidence>
<dbReference type="PATRIC" id="fig|579138.3.peg.1184"/>
<evidence type="ECO:0000313" key="2">
    <source>
        <dbReference type="EMBL" id="AEI38013.1"/>
    </source>
</evidence>